<name>A0ABQ4XER5_9ASTR</name>
<feature type="transmembrane region" description="Helical" evidence="1">
    <location>
        <begin position="166"/>
        <end position="187"/>
    </location>
</feature>
<keyword evidence="1" id="KW-0812">Transmembrane</keyword>
<sequence>MLLLISILSLNMRGVIVLFDVFGLFSTATVPALFAAMARINYFEFNGRRAHGMKGVELNFHVNMPPLLPDVNHTYDDADMPTNMQLTLQRGRFTMTVSVIAFPGFMTSPGGVFPDFGVGLDGLKGGGPGGVLPDFGVGFCGLGGGGLRHDAKPSGHGHAALAVPPLAVHLVAPLQAVLLVLVVVVAMTTSDLKLFVWIEDSADYNICFVVSVDDSDHVTQGATDVLSVQIVCTCSCY</sequence>
<evidence type="ECO:0000313" key="3">
    <source>
        <dbReference type="Proteomes" id="UP001151760"/>
    </source>
</evidence>
<proteinExistence type="predicted"/>
<dbReference type="Proteomes" id="UP001151760">
    <property type="component" value="Unassembled WGS sequence"/>
</dbReference>
<keyword evidence="1" id="KW-0472">Membrane</keyword>
<feature type="transmembrane region" description="Helical" evidence="1">
    <location>
        <begin position="93"/>
        <end position="113"/>
    </location>
</feature>
<accession>A0ABQ4XER5</accession>
<reference evidence="2" key="2">
    <citation type="submission" date="2022-01" db="EMBL/GenBank/DDBJ databases">
        <authorList>
            <person name="Yamashiro T."/>
            <person name="Shiraishi A."/>
            <person name="Satake H."/>
            <person name="Nakayama K."/>
        </authorList>
    </citation>
    <scope>NUCLEOTIDE SEQUENCE</scope>
</reference>
<gene>
    <name evidence="2" type="ORF">Tco_0678022</name>
</gene>
<keyword evidence="3" id="KW-1185">Reference proteome</keyword>
<protein>
    <submittedName>
        <fullName evidence="2">Uncharacterized protein</fullName>
    </submittedName>
</protein>
<organism evidence="2 3">
    <name type="scientific">Tanacetum coccineum</name>
    <dbReference type="NCBI Taxonomy" id="301880"/>
    <lineage>
        <taxon>Eukaryota</taxon>
        <taxon>Viridiplantae</taxon>
        <taxon>Streptophyta</taxon>
        <taxon>Embryophyta</taxon>
        <taxon>Tracheophyta</taxon>
        <taxon>Spermatophyta</taxon>
        <taxon>Magnoliopsida</taxon>
        <taxon>eudicotyledons</taxon>
        <taxon>Gunneridae</taxon>
        <taxon>Pentapetalae</taxon>
        <taxon>asterids</taxon>
        <taxon>campanulids</taxon>
        <taxon>Asterales</taxon>
        <taxon>Asteraceae</taxon>
        <taxon>Asteroideae</taxon>
        <taxon>Anthemideae</taxon>
        <taxon>Anthemidinae</taxon>
        <taxon>Tanacetum</taxon>
    </lineage>
</organism>
<reference evidence="2" key="1">
    <citation type="journal article" date="2022" name="Int. J. Mol. Sci.">
        <title>Draft Genome of Tanacetum Coccineum: Genomic Comparison of Closely Related Tanacetum-Family Plants.</title>
        <authorList>
            <person name="Yamashiro T."/>
            <person name="Shiraishi A."/>
            <person name="Nakayama K."/>
            <person name="Satake H."/>
        </authorList>
    </citation>
    <scope>NUCLEOTIDE SEQUENCE</scope>
</reference>
<dbReference type="EMBL" id="BQNB010009433">
    <property type="protein sequence ID" value="GJS63458.1"/>
    <property type="molecule type" value="Genomic_DNA"/>
</dbReference>
<feature type="transmembrane region" description="Helical" evidence="1">
    <location>
        <begin position="24"/>
        <end position="43"/>
    </location>
</feature>
<evidence type="ECO:0000256" key="1">
    <source>
        <dbReference type="SAM" id="Phobius"/>
    </source>
</evidence>
<comment type="caution">
    <text evidence="2">The sequence shown here is derived from an EMBL/GenBank/DDBJ whole genome shotgun (WGS) entry which is preliminary data.</text>
</comment>
<evidence type="ECO:0000313" key="2">
    <source>
        <dbReference type="EMBL" id="GJS63458.1"/>
    </source>
</evidence>
<keyword evidence="1" id="KW-1133">Transmembrane helix</keyword>